<sequence length="53" mass="5992">MALLSGSRDLFSLFGCPSEPATCLPSHVLKIYVLFGAIFKDLCPLIYYYKYLL</sequence>
<dbReference type="EnsemblPlants" id="KRH62659">
    <property type="protein sequence ID" value="KRH62659"/>
    <property type="gene ID" value="GLYMA_04G122300"/>
</dbReference>
<dbReference type="InParanoid" id="A0A0R0KEH1"/>
<evidence type="ECO:0000313" key="3">
    <source>
        <dbReference type="Proteomes" id="UP000008827"/>
    </source>
</evidence>
<evidence type="ECO:0000313" key="1">
    <source>
        <dbReference type="EMBL" id="KRH62659.1"/>
    </source>
</evidence>
<reference evidence="2" key="2">
    <citation type="submission" date="2018-02" db="UniProtKB">
        <authorList>
            <consortium name="EnsemblPlants"/>
        </authorList>
    </citation>
    <scope>IDENTIFICATION</scope>
    <source>
        <strain evidence="2">Williams 82</strain>
    </source>
</reference>
<evidence type="ECO:0000313" key="2">
    <source>
        <dbReference type="EnsemblPlants" id="KRH62659"/>
    </source>
</evidence>
<reference evidence="1" key="3">
    <citation type="submission" date="2018-07" db="EMBL/GenBank/DDBJ databases">
        <title>WGS assembly of Glycine max.</title>
        <authorList>
            <person name="Schmutz J."/>
            <person name="Cannon S."/>
            <person name="Schlueter J."/>
            <person name="Ma J."/>
            <person name="Mitros T."/>
            <person name="Nelson W."/>
            <person name="Hyten D."/>
            <person name="Song Q."/>
            <person name="Thelen J."/>
            <person name="Cheng J."/>
            <person name="Xu D."/>
            <person name="Hellsten U."/>
            <person name="May G."/>
            <person name="Yu Y."/>
            <person name="Sakurai T."/>
            <person name="Umezawa T."/>
            <person name="Bhattacharyya M."/>
            <person name="Sandhu D."/>
            <person name="Valliyodan B."/>
            <person name="Lindquist E."/>
            <person name="Peto M."/>
            <person name="Grant D."/>
            <person name="Shu S."/>
            <person name="Goodstein D."/>
            <person name="Barry K."/>
            <person name="Futrell-Griggs M."/>
            <person name="Abernathy B."/>
            <person name="Du J."/>
            <person name="Tian Z."/>
            <person name="Zhu L."/>
            <person name="Gill N."/>
            <person name="Joshi T."/>
            <person name="Libault M."/>
            <person name="Sethuraman A."/>
            <person name="Zhang X."/>
            <person name="Shinozaki K."/>
            <person name="Nguyen H."/>
            <person name="Wing R."/>
            <person name="Cregan P."/>
            <person name="Specht J."/>
            <person name="Grimwood J."/>
            <person name="Rokhsar D."/>
            <person name="Stacey G."/>
            <person name="Shoemaker R."/>
            <person name="Jackson S."/>
        </authorList>
    </citation>
    <scope>NUCLEOTIDE SEQUENCE</scope>
    <source>
        <tissue evidence="1">Callus</tissue>
    </source>
</reference>
<reference evidence="1 2" key="1">
    <citation type="journal article" date="2010" name="Nature">
        <title>Genome sequence of the palaeopolyploid soybean.</title>
        <authorList>
            <person name="Schmutz J."/>
            <person name="Cannon S.B."/>
            <person name="Schlueter J."/>
            <person name="Ma J."/>
            <person name="Mitros T."/>
            <person name="Nelson W."/>
            <person name="Hyten D.L."/>
            <person name="Song Q."/>
            <person name="Thelen J.J."/>
            <person name="Cheng J."/>
            <person name="Xu D."/>
            <person name="Hellsten U."/>
            <person name="May G.D."/>
            <person name="Yu Y."/>
            <person name="Sakurai T."/>
            <person name="Umezawa T."/>
            <person name="Bhattacharyya M.K."/>
            <person name="Sandhu D."/>
            <person name="Valliyodan B."/>
            <person name="Lindquist E."/>
            <person name="Peto M."/>
            <person name="Grant D."/>
            <person name="Shu S."/>
            <person name="Goodstein D."/>
            <person name="Barry K."/>
            <person name="Futrell-Griggs M."/>
            <person name="Abernathy B."/>
            <person name="Du J."/>
            <person name="Tian Z."/>
            <person name="Zhu L."/>
            <person name="Gill N."/>
            <person name="Joshi T."/>
            <person name="Libault M."/>
            <person name="Sethuraman A."/>
            <person name="Zhang X.-C."/>
            <person name="Shinozaki K."/>
            <person name="Nguyen H.T."/>
            <person name="Wing R.A."/>
            <person name="Cregan P."/>
            <person name="Specht J."/>
            <person name="Grimwood J."/>
            <person name="Rokhsar D."/>
            <person name="Stacey G."/>
            <person name="Shoemaker R.C."/>
            <person name="Jackson S.A."/>
        </authorList>
    </citation>
    <scope>NUCLEOTIDE SEQUENCE [LARGE SCALE GENOMIC DNA]</scope>
    <source>
        <strain evidence="2">cv. Williams 82</strain>
        <tissue evidence="1">Callus</tissue>
    </source>
</reference>
<proteinExistence type="predicted"/>
<keyword evidence="3" id="KW-1185">Reference proteome</keyword>
<accession>A0A0R0KEH1</accession>
<dbReference type="AlphaFoldDB" id="A0A0R0KEH1"/>
<dbReference type="EMBL" id="CM000837">
    <property type="protein sequence ID" value="KRH62659.1"/>
    <property type="molecule type" value="Genomic_DNA"/>
</dbReference>
<organism evidence="1">
    <name type="scientific">Glycine max</name>
    <name type="common">Soybean</name>
    <name type="synonym">Glycine hispida</name>
    <dbReference type="NCBI Taxonomy" id="3847"/>
    <lineage>
        <taxon>Eukaryota</taxon>
        <taxon>Viridiplantae</taxon>
        <taxon>Streptophyta</taxon>
        <taxon>Embryophyta</taxon>
        <taxon>Tracheophyta</taxon>
        <taxon>Spermatophyta</taxon>
        <taxon>Magnoliopsida</taxon>
        <taxon>eudicotyledons</taxon>
        <taxon>Gunneridae</taxon>
        <taxon>Pentapetalae</taxon>
        <taxon>rosids</taxon>
        <taxon>fabids</taxon>
        <taxon>Fabales</taxon>
        <taxon>Fabaceae</taxon>
        <taxon>Papilionoideae</taxon>
        <taxon>50 kb inversion clade</taxon>
        <taxon>NPAAA clade</taxon>
        <taxon>indigoferoid/millettioid clade</taxon>
        <taxon>Phaseoleae</taxon>
        <taxon>Glycine</taxon>
        <taxon>Glycine subgen. Soja</taxon>
    </lineage>
</organism>
<protein>
    <submittedName>
        <fullName evidence="1 2">Uncharacterized protein</fullName>
    </submittedName>
</protein>
<dbReference type="Gramene" id="KRH62659">
    <property type="protein sequence ID" value="KRH62659"/>
    <property type="gene ID" value="GLYMA_04G122300"/>
</dbReference>
<name>A0A0R0KEH1_SOYBN</name>
<gene>
    <name evidence="1" type="ORF">GLYMA_04G122300</name>
</gene>
<dbReference type="Proteomes" id="UP000008827">
    <property type="component" value="Chromosome 4"/>
</dbReference>